<name>A0A0M8K5B9_9CHLR</name>
<dbReference type="STRING" id="872965.SE16_07810"/>
<gene>
    <name evidence="11" type="primary">queD</name>
    <name evidence="11" type="ORF">ARMA_0426</name>
</gene>
<dbReference type="EC" id="4.1.2.50" evidence="4"/>
<evidence type="ECO:0000256" key="6">
    <source>
        <dbReference type="ARBA" id="ARBA00022723"/>
    </source>
</evidence>
<dbReference type="AlphaFoldDB" id="A0A0M8K5B9"/>
<evidence type="ECO:0000256" key="3">
    <source>
        <dbReference type="ARBA" id="ARBA00008900"/>
    </source>
</evidence>
<evidence type="ECO:0000256" key="10">
    <source>
        <dbReference type="ARBA" id="ARBA00048807"/>
    </source>
</evidence>
<reference evidence="12" key="2">
    <citation type="submission" date="2015-08" db="EMBL/GenBank/DDBJ databases">
        <title>Draft Genome Sequence of a Heterotrophic Facultative Anaerobic Bacterium Ardenticatena maritima Strain 110S.</title>
        <authorList>
            <person name="Kawaichi S."/>
            <person name="Yoshida T."/>
            <person name="Sako Y."/>
            <person name="Nakamura R."/>
        </authorList>
    </citation>
    <scope>NUCLEOTIDE SEQUENCE [LARGE SCALE GENOMIC DNA]</scope>
    <source>
        <strain evidence="12">110S</strain>
    </source>
</reference>
<dbReference type="SUPFAM" id="SSF55620">
    <property type="entry name" value="Tetrahydrobiopterin biosynthesis enzymes-like"/>
    <property type="match status" value="1"/>
</dbReference>
<evidence type="ECO:0000313" key="12">
    <source>
        <dbReference type="Proteomes" id="UP000037784"/>
    </source>
</evidence>
<evidence type="ECO:0000256" key="1">
    <source>
        <dbReference type="ARBA" id="ARBA00001947"/>
    </source>
</evidence>
<dbReference type="PANTHER" id="PTHR12589">
    <property type="entry name" value="PYRUVOYL TETRAHYDROBIOPTERIN SYNTHASE"/>
    <property type="match status" value="1"/>
</dbReference>
<dbReference type="InterPro" id="IPR007115">
    <property type="entry name" value="6-PTP_synth/QueD"/>
</dbReference>
<dbReference type="GO" id="GO:0070497">
    <property type="term" value="F:6-carboxytetrahydropterin synthase activity"/>
    <property type="evidence" value="ECO:0007669"/>
    <property type="project" value="UniProtKB-EC"/>
</dbReference>
<dbReference type="GO" id="GO:0046872">
    <property type="term" value="F:metal ion binding"/>
    <property type="evidence" value="ECO:0007669"/>
    <property type="project" value="UniProtKB-KW"/>
</dbReference>
<dbReference type="InterPro" id="IPR038418">
    <property type="entry name" value="6-PTP_synth/QueD_sf"/>
</dbReference>
<dbReference type="EMBL" id="BBZA01000024">
    <property type="protein sequence ID" value="GAP62003.1"/>
    <property type="molecule type" value="Genomic_DNA"/>
</dbReference>
<keyword evidence="6" id="KW-0479">Metal-binding</keyword>
<keyword evidence="8 11" id="KW-0456">Lyase</keyword>
<evidence type="ECO:0000256" key="2">
    <source>
        <dbReference type="ARBA" id="ARBA00005061"/>
    </source>
</evidence>
<evidence type="ECO:0000313" key="11">
    <source>
        <dbReference type="EMBL" id="GAP62003.1"/>
    </source>
</evidence>
<sequence length="215" mass="24989">MQMAFFSRNNEKKIEETSLPEGFWDVDIERILKAPEGFVYEITLDMFFNARHFVVMNGVPGEVHTHSYRLQVRCRSRQLEQDSHVVVGYTAIRERMNQVVSAYNNQLLNDLPPFQRLQPTTENLAAVLFQQLERLLADLPVELVGVTVWESPTESVAFRLEPVEQERFQQEEASRALRRPDTRKRFYALMRAQQAASLKALQHGDDDEHRAQQAS</sequence>
<comment type="similarity">
    <text evidence="3">Belongs to the PTPS family. QueD subfamily.</text>
</comment>
<proteinExistence type="inferred from homology"/>
<keyword evidence="7" id="KW-0862">Zinc</keyword>
<comment type="pathway">
    <text evidence="2">Purine metabolism; 7-cyano-7-deazaguanine biosynthesis.</text>
</comment>
<evidence type="ECO:0000256" key="4">
    <source>
        <dbReference type="ARBA" id="ARBA00012982"/>
    </source>
</evidence>
<keyword evidence="12" id="KW-1185">Reference proteome</keyword>
<dbReference type="Pfam" id="PF01242">
    <property type="entry name" value="PTPS"/>
    <property type="match status" value="1"/>
</dbReference>
<protein>
    <recommendedName>
        <fullName evidence="5">6-carboxy-5,6,7,8-tetrahydropterin synthase</fullName>
        <ecNumber evidence="4">4.1.2.50</ecNumber>
    </recommendedName>
    <alternativeName>
        <fullName evidence="9">Queuosine biosynthesis protein QueD</fullName>
    </alternativeName>
</protein>
<evidence type="ECO:0000256" key="5">
    <source>
        <dbReference type="ARBA" id="ARBA00018141"/>
    </source>
</evidence>
<dbReference type="UniPathway" id="UPA00391"/>
<evidence type="ECO:0000256" key="8">
    <source>
        <dbReference type="ARBA" id="ARBA00023239"/>
    </source>
</evidence>
<dbReference type="Gene3D" id="3.30.479.10">
    <property type="entry name" value="6-pyruvoyl tetrahydropterin synthase/QueD"/>
    <property type="match status" value="1"/>
</dbReference>
<accession>A0A0M8K5B9</accession>
<evidence type="ECO:0000256" key="7">
    <source>
        <dbReference type="ARBA" id="ARBA00022833"/>
    </source>
</evidence>
<dbReference type="Proteomes" id="UP000037784">
    <property type="component" value="Unassembled WGS sequence"/>
</dbReference>
<evidence type="ECO:0000256" key="9">
    <source>
        <dbReference type="ARBA" id="ARBA00031449"/>
    </source>
</evidence>
<dbReference type="PANTHER" id="PTHR12589:SF7">
    <property type="entry name" value="6-PYRUVOYL TETRAHYDROBIOPTERIN SYNTHASE"/>
    <property type="match status" value="1"/>
</dbReference>
<comment type="caution">
    <text evidence="11">The sequence shown here is derived from an EMBL/GenBank/DDBJ whole genome shotgun (WGS) entry which is preliminary data.</text>
</comment>
<reference evidence="11 12" key="1">
    <citation type="journal article" date="2015" name="Genome Announc.">
        <title>Draft Genome Sequence of a Heterotrophic Facultative Anaerobic Thermophilic Bacterium, Ardenticatena maritima Strain 110ST.</title>
        <authorList>
            <person name="Kawaichi S."/>
            <person name="Yoshida T."/>
            <person name="Sako Y."/>
            <person name="Nakamura R."/>
        </authorList>
    </citation>
    <scope>NUCLEOTIDE SEQUENCE [LARGE SCALE GENOMIC DNA]</scope>
    <source>
        <strain evidence="11 12">110S</strain>
    </source>
</reference>
<organism evidence="11 12">
    <name type="scientific">Ardenticatena maritima</name>
    <dbReference type="NCBI Taxonomy" id="872965"/>
    <lineage>
        <taxon>Bacteria</taxon>
        <taxon>Bacillati</taxon>
        <taxon>Chloroflexota</taxon>
        <taxon>Ardenticatenia</taxon>
        <taxon>Ardenticatenales</taxon>
        <taxon>Ardenticatenaceae</taxon>
        <taxon>Ardenticatena</taxon>
    </lineage>
</organism>
<comment type="catalytic activity">
    <reaction evidence="10">
        <text>7,8-dihydroneopterin 3'-triphosphate + H2O = 6-carboxy-5,6,7,8-tetrahydropterin + triphosphate + acetaldehyde + 2 H(+)</text>
        <dbReference type="Rhea" id="RHEA:27966"/>
        <dbReference type="ChEBI" id="CHEBI:15343"/>
        <dbReference type="ChEBI" id="CHEBI:15377"/>
        <dbReference type="ChEBI" id="CHEBI:15378"/>
        <dbReference type="ChEBI" id="CHEBI:18036"/>
        <dbReference type="ChEBI" id="CHEBI:58462"/>
        <dbReference type="ChEBI" id="CHEBI:61032"/>
        <dbReference type="EC" id="4.1.2.50"/>
    </reaction>
</comment>
<comment type="cofactor">
    <cofactor evidence="1">
        <name>Zn(2+)</name>
        <dbReference type="ChEBI" id="CHEBI:29105"/>
    </cofactor>
</comment>
<dbReference type="InParanoid" id="A0A0M8K5B9"/>